<comment type="caution">
    <text evidence="5">The sequence shown here is derived from an EMBL/GenBank/DDBJ whole genome shotgun (WGS) entry which is preliminary data.</text>
</comment>
<keyword evidence="6" id="KW-1185">Reference proteome</keyword>
<dbReference type="Gene3D" id="1.10.10.60">
    <property type="entry name" value="Homeodomain-like"/>
    <property type="match status" value="1"/>
</dbReference>
<dbReference type="InterPro" id="IPR001005">
    <property type="entry name" value="SANT/Myb"/>
</dbReference>
<evidence type="ECO:0000256" key="2">
    <source>
        <dbReference type="SAM" id="MobiDB-lite"/>
    </source>
</evidence>
<gene>
    <name evidence="5" type="ORF">ZIOFF_012729</name>
</gene>
<evidence type="ECO:0000259" key="4">
    <source>
        <dbReference type="PROSITE" id="PS51294"/>
    </source>
</evidence>
<organism evidence="5 6">
    <name type="scientific">Zingiber officinale</name>
    <name type="common">Ginger</name>
    <name type="synonym">Amomum zingiber</name>
    <dbReference type="NCBI Taxonomy" id="94328"/>
    <lineage>
        <taxon>Eukaryota</taxon>
        <taxon>Viridiplantae</taxon>
        <taxon>Streptophyta</taxon>
        <taxon>Embryophyta</taxon>
        <taxon>Tracheophyta</taxon>
        <taxon>Spermatophyta</taxon>
        <taxon>Magnoliopsida</taxon>
        <taxon>Liliopsida</taxon>
        <taxon>Zingiberales</taxon>
        <taxon>Zingiberaceae</taxon>
        <taxon>Zingiber</taxon>
    </lineage>
</organism>
<dbReference type="PROSITE" id="PS50090">
    <property type="entry name" value="MYB_LIKE"/>
    <property type="match status" value="1"/>
</dbReference>
<dbReference type="AlphaFoldDB" id="A0A8J5HTX3"/>
<feature type="domain" description="HTH myb-type" evidence="4">
    <location>
        <begin position="5"/>
        <end position="44"/>
    </location>
</feature>
<proteinExistence type="predicted"/>
<dbReference type="SMART" id="SM00717">
    <property type="entry name" value="SANT"/>
    <property type="match status" value="1"/>
</dbReference>
<protein>
    <recommendedName>
        <fullName evidence="7">Myb-like domain-containing protein</fullName>
    </recommendedName>
</protein>
<evidence type="ECO:0000313" key="6">
    <source>
        <dbReference type="Proteomes" id="UP000734854"/>
    </source>
</evidence>
<dbReference type="InterPro" id="IPR009057">
    <property type="entry name" value="Homeodomain-like_sf"/>
</dbReference>
<name>A0A8J5HTX3_ZINOF</name>
<dbReference type="EMBL" id="JACMSC010000003">
    <property type="protein sequence ID" value="KAG6530490.1"/>
    <property type="molecule type" value="Genomic_DNA"/>
</dbReference>
<feature type="domain" description="Myb-like" evidence="3">
    <location>
        <begin position="5"/>
        <end position="46"/>
    </location>
</feature>
<evidence type="ECO:0008006" key="7">
    <source>
        <dbReference type="Google" id="ProtNLM"/>
    </source>
</evidence>
<feature type="region of interest" description="Disordered" evidence="2">
    <location>
        <begin position="72"/>
        <end position="127"/>
    </location>
</feature>
<reference evidence="5 6" key="1">
    <citation type="submission" date="2020-08" db="EMBL/GenBank/DDBJ databases">
        <title>Plant Genome Project.</title>
        <authorList>
            <person name="Zhang R.-G."/>
        </authorList>
    </citation>
    <scope>NUCLEOTIDE SEQUENCE [LARGE SCALE GENOMIC DNA]</scope>
    <source>
        <tissue evidence="5">Rhizome</tissue>
    </source>
</reference>
<dbReference type="Pfam" id="PF00249">
    <property type="entry name" value="Myb_DNA-binding"/>
    <property type="match status" value="1"/>
</dbReference>
<dbReference type="InterPro" id="IPR017930">
    <property type="entry name" value="Myb_dom"/>
</dbReference>
<sequence length="198" mass="22137">MAKESEEMRKGPWTKEEDLRLACFVALFGERRWDFIARVSGRIDRNAHGLINFADCTDLVLEKSCCRSQSNRKELQDEMAQLPPPQPQTRPHDAARGGPHPRAPFSLGQQVSSSSCSSPSSRARGIASTWTDDSVTVFQVVADRTKAPRPHRQRDQELLEDSHEEEGAGTEEKPLCFRSVSFFSDAGLAEWTAAGIHR</sequence>
<feature type="region of interest" description="Disordered" evidence="2">
    <location>
        <begin position="141"/>
        <end position="173"/>
    </location>
</feature>
<evidence type="ECO:0000259" key="3">
    <source>
        <dbReference type="PROSITE" id="PS50090"/>
    </source>
</evidence>
<dbReference type="Proteomes" id="UP000734854">
    <property type="component" value="Unassembled WGS sequence"/>
</dbReference>
<keyword evidence="1" id="KW-0238">DNA-binding</keyword>
<evidence type="ECO:0000313" key="5">
    <source>
        <dbReference type="EMBL" id="KAG6530490.1"/>
    </source>
</evidence>
<evidence type="ECO:0000256" key="1">
    <source>
        <dbReference type="ARBA" id="ARBA00023125"/>
    </source>
</evidence>
<feature type="compositionally biased region" description="Low complexity" evidence="2">
    <location>
        <begin position="112"/>
        <end position="121"/>
    </location>
</feature>
<dbReference type="GO" id="GO:0003677">
    <property type="term" value="F:DNA binding"/>
    <property type="evidence" value="ECO:0007669"/>
    <property type="project" value="UniProtKB-KW"/>
</dbReference>
<dbReference type="SUPFAM" id="SSF46689">
    <property type="entry name" value="Homeodomain-like"/>
    <property type="match status" value="1"/>
</dbReference>
<dbReference type="CDD" id="cd00167">
    <property type="entry name" value="SANT"/>
    <property type="match status" value="1"/>
</dbReference>
<dbReference type="PROSITE" id="PS51294">
    <property type="entry name" value="HTH_MYB"/>
    <property type="match status" value="1"/>
</dbReference>
<accession>A0A8J5HTX3</accession>